<evidence type="ECO:0000256" key="2">
    <source>
        <dbReference type="SAM" id="SignalP"/>
    </source>
</evidence>
<sequence>MAKVKLLLVLFVLVATMFMSISADDPPAAAPAATTVASSAADYKPFGMLIMSVAVLLKILPQPMLQ</sequence>
<dbReference type="EMBL" id="JAACXV010013769">
    <property type="protein sequence ID" value="KAF7272409.1"/>
    <property type="molecule type" value="Genomic_DNA"/>
</dbReference>
<reference evidence="3" key="1">
    <citation type="submission" date="2020-08" db="EMBL/GenBank/DDBJ databases">
        <title>Genome sequencing and assembly of the red palm weevil Rhynchophorus ferrugineus.</title>
        <authorList>
            <person name="Dias G.B."/>
            <person name="Bergman C.M."/>
            <person name="Manee M."/>
        </authorList>
    </citation>
    <scope>NUCLEOTIDE SEQUENCE</scope>
    <source>
        <strain evidence="3">AA-2017</strain>
        <tissue evidence="3">Whole larva</tissue>
    </source>
</reference>
<evidence type="ECO:0000313" key="4">
    <source>
        <dbReference type="Proteomes" id="UP000625711"/>
    </source>
</evidence>
<evidence type="ECO:0000313" key="3">
    <source>
        <dbReference type="EMBL" id="KAF7272409.1"/>
    </source>
</evidence>
<keyword evidence="2" id="KW-0732">Signal</keyword>
<comment type="caution">
    <text evidence="3">The sequence shown here is derived from an EMBL/GenBank/DDBJ whole genome shotgun (WGS) entry which is preliminary data.</text>
</comment>
<dbReference type="Proteomes" id="UP000625711">
    <property type="component" value="Unassembled WGS sequence"/>
</dbReference>
<keyword evidence="1" id="KW-0812">Transmembrane</keyword>
<feature type="transmembrane region" description="Helical" evidence="1">
    <location>
        <begin position="42"/>
        <end position="60"/>
    </location>
</feature>
<gene>
    <name evidence="3" type="ORF">GWI33_014796</name>
</gene>
<proteinExistence type="predicted"/>
<keyword evidence="1" id="KW-1133">Transmembrane helix</keyword>
<name>A0A834I1W7_RHYFE</name>
<organism evidence="3 4">
    <name type="scientific">Rhynchophorus ferrugineus</name>
    <name type="common">Red palm weevil</name>
    <name type="synonym">Curculio ferrugineus</name>
    <dbReference type="NCBI Taxonomy" id="354439"/>
    <lineage>
        <taxon>Eukaryota</taxon>
        <taxon>Metazoa</taxon>
        <taxon>Ecdysozoa</taxon>
        <taxon>Arthropoda</taxon>
        <taxon>Hexapoda</taxon>
        <taxon>Insecta</taxon>
        <taxon>Pterygota</taxon>
        <taxon>Neoptera</taxon>
        <taxon>Endopterygota</taxon>
        <taxon>Coleoptera</taxon>
        <taxon>Polyphaga</taxon>
        <taxon>Cucujiformia</taxon>
        <taxon>Curculionidae</taxon>
        <taxon>Dryophthorinae</taxon>
        <taxon>Rhynchophorus</taxon>
    </lineage>
</organism>
<accession>A0A834I1W7</accession>
<dbReference type="AlphaFoldDB" id="A0A834I1W7"/>
<feature type="chain" id="PRO_5032536529" evidence="2">
    <location>
        <begin position="24"/>
        <end position="66"/>
    </location>
</feature>
<protein>
    <submittedName>
        <fullName evidence="3">Uncharacterized protein</fullName>
    </submittedName>
</protein>
<feature type="signal peptide" evidence="2">
    <location>
        <begin position="1"/>
        <end position="23"/>
    </location>
</feature>
<evidence type="ECO:0000256" key="1">
    <source>
        <dbReference type="SAM" id="Phobius"/>
    </source>
</evidence>
<keyword evidence="4" id="KW-1185">Reference proteome</keyword>
<keyword evidence="1" id="KW-0472">Membrane</keyword>